<evidence type="ECO:0000256" key="2">
    <source>
        <dbReference type="SAM" id="Phobius"/>
    </source>
</evidence>
<feature type="compositionally biased region" description="Acidic residues" evidence="1">
    <location>
        <begin position="33"/>
        <end position="44"/>
    </location>
</feature>
<dbReference type="KEGG" id="fgr:FGSG_13144"/>
<dbReference type="VEuPathDB" id="FungiDB:FGRAMPH1_01G24723"/>
<evidence type="ECO:0000256" key="1">
    <source>
        <dbReference type="SAM" id="MobiDB-lite"/>
    </source>
</evidence>
<dbReference type="HOGENOM" id="CLU_2184221_0_0_1"/>
<evidence type="ECO:0000313" key="4">
    <source>
        <dbReference type="EnsemblFungi" id="CEF85059"/>
    </source>
</evidence>
<keyword evidence="2" id="KW-0812">Transmembrane</keyword>
<dbReference type="AlphaFoldDB" id="I1S8G6"/>
<name>I1S8G6_GIBZE</name>
<reference evidence="4 5" key="1">
    <citation type="journal article" date="2007" name="Science">
        <title>The Fusarium graminearum genome reveals a link between localized polymorphism and pathogen specialization.</title>
        <authorList>
            <person name="Cuomo C.A."/>
            <person name="Gueldener U."/>
            <person name="Xu J.-R."/>
            <person name="Trail F."/>
            <person name="Turgeon B.G."/>
            <person name="Di Pietro A."/>
            <person name="Walton J.D."/>
            <person name="Ma L.-J."/>
            <person name="Baker S.E."/>
            <person name="Rep M."/>
            <person name="Adam G."/>
            <person name="Antoniw J."/>
            <person name="Baldwin T."/>
            <person name="Calvo S.E."/>
            <person name="Chang Y.-L."/>
            <person name="DeCaprio D."/>
            <person name="Gale L.R."/>
            <person name="Gnerre S."/>
            <person name="Goswami R.S."/>
            <person name="Hammond-Kosack K."/>
            <person name="Harris L.J."/>
            <person name="Hilburn K."/>
            <person name="Kennell J.C."/>
            <person name="Kroken S."/>
            <person name="Magnuson J.K."/>
            <person name="Mannhaupt G."/>
            <person name="Mauceli E.W."/>
            <person name="Mewes H.-W."/>
            <person name="Mitterbauer R."/>
            <person name="Muehlbauer G."/>
            <person name="Muensterkoetter M."/>
            <person name="Nelson D."/>
            <person name="O'Donnell K."/>
            <person name="Ouellet T."/>
            <person name="Qi W."/>
            <person name="Quesneville H."/>
            <person name="Roncero M.I.G."/>
            <person name="Seong K.-Y."/>
            <person name="Tetko I.V."/>
            <person name="Urban M."/>
            <person name="Waalwijk C."/>
            <person name="Ward T.J."/>
            <person name="Yao J."/>
            <person name="Birren B.W."/>
            <person name="Kistler H.C."/>
        </authorList>
    </citation>
    <scope>NUCLEOTIDE SEQUENCE [LARGE SCALE GENOMIC DNA]</scope>
    <source>
        <strain evidence="5">ATCC MYA-4620 / CBS 123657 / FGSC 9075 / NRRL 31084 / PH-1</strain>
        <strain evidence="4">PH-1 / ATCC MYA-4620 / FGSC 9075 / NRRL 31084</strain>
    </source>
</reference>
<dbReference type="RefSeq" id="XP_011327166.1">
    <property type="nucleotide sequence ID" value="XM_011328864.1"/>
</dbReference>
<keyword evidence="2" id="KW-1133">Transmembrane helix</keyword>
<proteinExistence type="predicted"/>
<reference evidence="4" key="4">
    <citation type="submission" date="2017-01" db="UniProtKB">
        <authorList>
            <consortium name="EnsemblFungi"/>
        </authorList>
    </citation>
    <scope>IDENTIFICATION</scope>
    <source>
        <strain evidence="4">PH-1 / ATCC MYA-4620 / FGSC 9075 / NRRL 31084</strain>
    </source>
</reference>
<feature type="region of interest" description="Disordered" evidence="1">
    <location>
        <begin position="25"/>
        <end position="44"/>
    </location>
</feature>
<dbReference type="InParanoid" id="I1S8G6"/>
<keyword evidence="5" id="KW-1185">Reference proteome</keyword>
<feature type="transmembrane region" description="Helical" evidence="2">
    <location>
        <begin position="69"/>
        <end position="91"/>
    </location>
</feature>
<sequence length="109" mass="12408">MYRKYHEGFFNKSDSTRALRRLRTIPGYRDPGDPDSDSDVEAPGDFELVNQPVKKHTRRARSLTAPRRVFQGGTAEFLAVLFLVLCLSPVLRSIQTYTMQADCETVNTL</sequence>
<accession>A0A098DUM5</accession>
<organism evidence="3 5">
    <name type="scientific">Gibberella zeae (strain ATCC MYA-4620 / CBS 123657 / FGSC 9075 / NRRL 31084 / PH-1)</name>
    <name type="common">Wheat head blight fungus</name>
    <name type="synonym">Fusarium graminearum</name>
    <dbReference type="NCBI Taxonomy" id="229533"/>
    <lineage>
        <taxon>Eukaryota</taxon>
        <taxon>Fungi</taxon>
        <taxon>Dikarya</taxon>
        <taxon>Ascomycota</taxon>
        <taxon>Pezizomycotina</taxon>
        <taxon>Sordariomycetes</taxon>
        <taxon>Hypocreomycetidae</taxon>
        <taxon>Hypocreales</taxon>
        <taxon>Nectriaceae</taxon>
        <taxon>Fusarium</taxon>
    </lineage>
</organism>
<dbReference type="EnsemblFungi" id="CEF85059">
    <property type="protein sequence ID" value="CEF85059"/>
    <property type="gene ID" value="FGRRES_13144"/>
</dbReference>
<evidence type="ECO:0000313" key="3">
    <source>
        <dbReference type="EMBL" id="CEF85059.1"/>
    </source>
</evidence>
<reference evidence="3 5" key="3">
    <citation type="journal article" date="2015" name="BMC Genomics">
        <title>The completed genome sequence of the pathogenic ascomycete fungus Fusarium graminearum.</title>
        <authorList>
            <person name="King R."/>
            <person name="Urban M."/>
            <person name="Hammond-Kosack M.C."/>
            <person name="Hassani-Pak K."/>
            <person name="Hammond-Kosack K.E."/>
        </authorList>
    </citation>
    <scope>NUCLEOTIDE SEQUENCE [LARGE SCALE GENOMIC DNA]</scope>
    <source>
        <strain evidence="5">ATCC MYA-4620 / CBS 123657 / FGSC 9075 / NRRL 31084 / PH-1</strain>
        <strain evidence="3">PH-1</strain>
    </source>
</reference>
<protein>
    <submittedName>
        <fullName evidence="3">Chromosome 4, complete genome</fullName>
    </submittedName>
</protein>
<gene>
    <name evidence="3" type="ORF">FGRAMPH1_01T24723</name>
</gene>
<accession>I1S8G6</accession>
<dbReference type="Proteomes" id="UP000070720">
    <property type="component" value="Chromosome 4"/>
</dbReference>
<keyword evidence="2" id="KW-0472">Membrane</keyword>
<evidence type="ECO:0000313" key="5">
    <source>
        <dbReference type="Proteomes" id="UP000070720"/>
    </source>
</evidence>
<reference evidence="4 5" key="2">
    <citation type="journal article" date="2010" name="Nature">
        <title>Comparative genomics reveals mobile pathogenicity chromosomes in Fusarium.</title>
        <authorList>
            <person name="Ma L.J."/>
            <person name="van der Does H.C."/>
            <person name="Borkovich K.A."/>
            <person name="Coleman J.J."/>
            <person name="Daboussi M.J."/>
            <person name="Di Pietro A."/>
            <person name="Dufresne M."/>
            <person name="Freitag M."/>
            <person name="Grabherr M."/>
            <person name="Henrissat B."/>
            <person name="Houterman P.M."/>
            <person name="Kang S."/>
            <person name="Shim W.B."/>
            <person name="Woloshuk C."/>
            <person name="Xie X."/>
            <person name="Xu J.R."/>
            <person name="Antoniw J."/>
            <person name="Baker S.E."/>
            <person name="Bluhm B.H."/>
            <person name="Breakspear A."/>
            <person name="Brown D.W."/>
            <person name="Butchko R.A."/>
            <person name="Chapman S."/>
            <person name="Coulson R."/>
            <person name="Coutinho P.M."/>
            <person name="Danchin E.G."/>
            <person name="Diener A."/>
            <person name="Gale L.R."/>
            <person name="Gardiner D.M."/>
            <person name="Goff S."/>
            <person name="Hammond-Kosack K.E."/>
            <person name="Hilburn K."/>
            <person name="Hua-Van A."/>
            <person name="Jonkers W."/>
            <person name="Kazan K."/>
            <person name="Kodira C.D."/>
            <person name="Koehrsen M."/>
            <person name="Kumar L."/>
            <person name="Lee Y.H."/>
            <person name="Li L."/>
            <person name="Manners J.M."/>
            <person name="Miranda-Saavedra D."/>
            <person name="Mukherjee M."/>
            <person name="Park G."/>
            <person name="Park J."/>
            <person name="Park S.Y."/>
            <person name="Proctor R.H."/>
            <person name="Regev A."/>
            <person name="Ruiz-Roldan M.C."/>
            <person name="Sain D."/>
            <person name="Sakthikumar S."/>
            <person name="Sykes S."/>
            <person name="Schwartz D.C."/>
            <person name="Turgeon B.G."/>
            <person name="Wapinski I."/>
            <person name="Yoder O."/>
            <person name="Young S."/>
            <person name="Zeng Q."/>
            <person name="Zhou S."/>
            <person name="Galagan J."/>
            <person name="Cuomo C.A."/>
            <person name="Kistler H.C."/>
            <person name="Rep M."/>
        </authorList>
    </citation>
    <scope>GENOME REANNOTATION</scope>
    <source>
        <strain evidence="5">ATCC MYA-4620 / CBS 123657 / FGSC 9075 / NRRL 31084 / PH-1</strain>
        <strain evidence="4">PH-1 / ATCC MYA-4620 / FGSC 9075 / NRRL 31084</strain>
    </source>
</reference>
<dbReference type="EMBL" id="HG970335">
    <property type="protein sequence ID" value="CEF85059.1"/>
    <property type="molecule type" value="Genomic_DNA"/>
</dbReference>